<comment type="caution">
    <text evidence="2">The sequence shown here is derived from an EMBL/GenBank/DDBJ whole genome shotgun (WGS) entry which is preliminary data.</text>
</comment>
<gene>
    <name evidence="2" type="ORF">F5Z01DRAFT_671723</name>
</gene>
<name>A0A9P7ZTA3_9HYPO</name>
<keyword evidence="3" id="KW-1185">Reference proteome</keyword>
<feature type="region of interest" description="Disordered" evidence="1">
    <location>
        <begin position="129"/>
        <end position="148"/>
    </location>
</feature>
<protein>
    <submittedName>
        <fullName evidence="2">Uncharacterized protein</fullName>
    </submittedName>
</protein>
<organism evidence="2 3">
    <name type="scientific">Emericellopsis atlantica</name>
    <dbReference type="NCBI Taxonomy" id="2614577"/>
    <lineage>
        <taxon>Eukaryota</taxon>
        <taxon>Fungi</taxon>
        <taxon>Dikarya</taxon>
        <taxon>Ascomycota</taxon>
        <taxon>Pezizomycotina</taxon>
        <taxon>Sordariomycetes</taxon>
        <taxon>Hypocreomycetidae</taxon>
        <taxon>Hypocreales</taxon>
        <taxon>Bionectriaceae</taxon>
        <taxon>Emericellopsis</taxon>
    </lineage>
</organism>
<dbReference type="InterPro" id="IPR053203">
    <property type="entry name" value="Cisplatin_resist-associated"/>
</dbReference>
<dbReference type="AlphaFoldDB" id="A0A9P7ZTA3"/>
<evidence type="ECO:0000313" key="2">
    <source>
        <dbReference type="EMBL" id="KAG9257285.1"/>
    </source>
</evidence>
<dbReference type="GeneID" id="70295631"/>
<dbReference type="InterPro" id="IPR022024">
    <property type="entry name" value="DUF3602"/>
</dbReference>
<dbReference type="RefSeq" id="XP_046121209.1">
    <property type="nucleotide sequence ID" value="XM_046264728.1"/>
</dbReference>
<dbReference type="OrthoDB" id="4159136at2759"/>
<sequence length="148" mass="15529">MTQDQLRKVGRGGAGNFYSAPSKEAEADLEAQTAEDTGTAPSSTVPSAARAGRGGAGNFINPQDAQANEADVAASTMEAVRQEPSAPRAGGYAGRGGAGNWKAKKEADGEERDAEGNHDIEHKVKEAVEHGLKMPEKVHHALEKTRDH</sequence>
<dbReference type="PANTHER" id="PTHR34693">
    <property type="entry name" value="PROTEIN PAR32"/>
    <property type="match status" value="1"/>
</dbReference>
<evidence type="ECO:0000256" key="1">
    <source>
        <dbReference type="SAM" id="MobiDB-lite"/>
    </source>
</evidence>
<dbReference type="Proteomes" id="UP000887229">
    <property type="component" value="Unassembled WGS sequence"/>
</dbReference>
<accession>A0A9P7ZTA3</accession>
<feature type="compositionally biased region" description="Polar residues" evidence="1">
    <location>
        <begin position="34"/>
        <end position="46"/>
    </location>
</feature>
<dbReference type="Pfam" id="PF12223">
    <property type="entry name" value="DUF3602"/>
    <property type="match status" value="1"/>
</dbReference>
<reference evidence="2" key="1">
    <citation type="journal article" date="2021" name="IMA Fungus">
        <title>Genomic characterization of three marine fungi, including Emericellopsis atlantica sp. nov. with signatures of a generalist lifestyle and marine biomass degradation.</title>
        <authorList>
            <person name="Hagestad O.C."/>
            <person name="Hou L."/>
            <person name="Andersen J.H."/>
            <person name="Hansen E.H."/>
            <person name="Altermark B."/>
            <person name="Li C."/>
            <person name="Kuhnert E."/>
            <person name="Cox R.J."/>
            <person name="Crous P.W."/>
            <person name="Spatafora J.W."/>
            <person name="Lail K."/>
            <person name="Amirebrahimi M."/>
            <person name="Lipzen A."/>
            <person name="Pangilinan J."/>
            <person name="Andreopoulos W."/>
            <person name="Hayes R.D."/>
            <person name="Ng V."/>
            <person name="Grigoriev I.V."/>
            <person name="Jackson S.A."/>
            <person name="Sutton T.D.S."/>
            <person name="Dobson A.D.W."/>
            <person name="Rama T."/>
        </authorList>
    </citation>
    <scope>NUCLEOTIDE SEQUENCE</scope>
    <source>
        <strain evidence="2">TS7</strain>
    </source>
</reference>
<proteinExistence type="predicted"/>
<evidence type="ECO:0000313" key="3">
    <source>
        <dbReference type="Proteomes" id="UP000887229"/>
    </source>
</evidence>
<dbReference type="EMBL" id="MU251246">
    <property type="protein sequence ID" value="KAG9257285.1"/>
    <property type="molecule type" value="Genomic_DNA"/>
</dbReference>
<dbReference type="PANTHER" id="PTHR34693:SF1">
    <property type="entry name" value="PROTEIN PAR32"/>
    <property type="match status" value="1"/>
</dbReference>
<feature type="region of interest" description="Disordered" evidence="1">
    <location>
        <begin position="1"/>
        <end position="121"/>
    </location>
</feature>